<dbReference type="InterPro" id="IPR001780">
    <property type="entry name" value="Ribosomal_eL33"/>
</dbReference>
<evidence type="ECO:0000256" key="1">
    <source>
        <dbReference type="ARBA" id="ARBA00009269"/>
    </source>
</evidence>
<dbReference type="InterPro" id="IPR038661">
    <property type="entry name" value="Ribosomal_eL33_sf"/>
</dbReference>
<dbReference type="GO" id="GO:0003735">
    <property type="term" value="F:structural constituent of ribosome"/>
    <property type="evidence" value="ECO:0007669"/>
    <property type="project" value="InterPro"/>
</dbReference>
<keyword evidence="2 4" id="KW-0689">Ribosomal protein</keyword>
<dbReference type="GO" id="GO:0006412">
    <property type="term" value="P:translation"/>
    <property type="evidence" value="ECO:0007669"/>
    <property type="project" value="UniProtKB-UniRule"/>
</dbReference>
<sequence>MKAFIVNYRSGYKTQTANQYILEVEGIKTKAGTEKLRGKTVVWKTSKGRPIVGKITQAHGNKGAVRARFNKGLPGQAIGTKVEISA</sequence>
<reference evidence="5" key="1">
    <citation type="submission" date="2021-03" db="EMBL/GenBank/DDBJ databases">
        <authorList>
            <person name="Jaffe A."/>
        </authorList>
    </citation>
    <scope>NUCLEOTIDE SEQUENCE</scope>
    <source>
        <strain evidence="5">RIFCSPLOWO2_01_FULL_43_13</strain>
    </source>
</reference>
<evidence type="ECO:0000256" key="3">
    <source>
        <dbReference type="ARBA" id="ARBA00023274"/>
    </source>
</evidence>
<proteinExistence type="inferred from homology"/>
<keyword evidence="3 4" id="KW-0687">Ribonucleoprotein</keyword>
<comment type="similarity">
    <text evidence="1 4">Belongs to the eukaryotic ribosomal protein eL33 family.</text>
</comment>
<evidence type="ECO:0000313" key="6">
    <source>
        <dbReference type="Proteomes" id="UP000680185"/>
    </source>
</evidence>
<reference evidence="5" key="2">
    <citation type="submission" date="2021-05" db="EMBL/GenBank/DDBJ databases">
        <title>Protein family content uncovers lineage relationships and bacterial pathway maintenance mechanisms in DPANN archaea.</title>
        <authorList>
            <person name="Castelle C.J."/>
            <person name="Meheust R."/>
            <person name="Jaffe A.L."/>
            <person name="Seitz K."/>
            <person name="Gong X."/>
            <person name="Baker B.J."/>
            <person name="Banfield J.F."/>
        </authorList>
    </citation>
    <scope>NUCLEOTIDE SEQUENCE</scope>
    <source>
        <strain evidence="5">RIFCSPLOWO2_01_FULL_43_13</strain>
    </source>
</reference>
<dbReference type="GO" id="GO:1990904">
    <property type="term" value="C:ribonucleoprotein complex"/>
    <property type="evidence" value="ECO:0007669"/>
    <property type="project" value="UniProtKB-KW"/>
</dbReference>
<evidence type="ECO:0000256" key="2">
    <source>
        <dbReference type="ARBA" id="ARBA00022980"/>
    </source>
</evidence>
<dbReference type="InterPro" id="IPR009000">
    <property type="entry name" value="Transl_B-barrel_sf"/>
</dbReference>
<dbReference type="NCBIfam" id="NF003326">
    <property type="entry name" value="PRK04337.1"/>
    <property type="match status" value="1"/>
</dbReference>
<gene>
    <name evidence="4" type="primary">rpl35ae</name>
    <name evidence="5" type="ORF">J4478_05130</name>
</gene>
<dbReference type="Proteomes" id="UP000680185">
    <property type="component" value="Unassembled WGS sequence"/>
</dbReference>
<comment type="caution">
    <text evidence="5">The sequence shown here is derived from an EMBL/GenBank/DDBJ whole genome shotgun (WGS) entry which is preliminary data.</text>
</comment>
<name>A0A8T4KXF3_9ARCH</name>
<dbReference type="Gene3D" id="2.40.10.190">
    <property type="entry name" value="translation elongation factor selb, chain A, domain 4"/>
    <property type="match status" value="1"/>
</dbReference>
<accession>A0A8T4KXF3</accession>
<dbReference type="HAMAP" id="MF_00573">
    <property type="entry name" value="Ribosomal_eL33"/>
    <property type="match status" value="1"/>
</dbReference>
<evidence type="ECO:0000313" key="5">
    <source>
        <dbReference type="EMBL" id="MBS3058754.1"/>
    </source>
</evidence>
<organism evidence="5 6">
    <name type="scientific">Candidatus Iainarchaeum sp</name>
    <dbReference type="NCBI Taxonomy" id="3101447"/>
    <lineage>
        <taxon>Archaea</taxon>
        <taxon>Candidatus Iainarchaeota</taxon>
        <taxon>Candidatus Iainarchaeia</taxon>
        <taxon>Candidatus Iainarchaeales</taxon>
        <taxon>Candidatus Iainarchaeaceae</taxon>
        <taxon>Candidatus Iainarchaeum</taxon>
    </lineage>
</organism>
<protein>
    <recommendedName>
        <fullName evidence="4">Large ribosomal subunit protein eL33</fullName>
    </recommendedName>
</protein>
<dbReference type="PANTHER" id="PTHR10902">
    <property type="entry name" value="60S RIBOSOMAL PROTEIN L35A"/>
    <property type="match status" value="1"/>
</dbReference>
<dbReference type="SUPFAM" id="SSF50447">
    <property type="entry name" value="Translation proteins"/>
    <property type="match status" value="1"/>
</dbReference>
<dbReference type="GO" id="GO:0005840">
    <property type="term" value="C:ribosome"/>
    <property type="evidence" value="ECO:0007669"/>
    <property type="project" value="UniProtKB-KW"/>
</dbReference>
<dbReference type="Pfam" id="PF01247">
    <property type="entry name" value="Ribosomal_L35Ae"/>
    <property type="match status" value="1"/>
</dbReference>
<dbReference type="AlphaFoldDB" id="A0A8T4KXF3"/>
<evidence type="ECO:0000256" key="4">
    <source>
        <dbReference type="HAMAP-Rule" id="MF_00573"/>
    </source>
</evidence>
<dbReference type="EMBL" id="JAGVWB010000036">
    <property type="protein sequence ID" value="MBS3058754.1"/>
    <property type="molecule type" value="Genomic_DNA"/>
</dbReference>